<evidence type="ECO:0000313" key="4">
    <source>
        <dbReference type="EMBL" id="MCS3904158.1"/>
    </source>
</evidence>
<dbReference type="RefSeq" id="WP_259056539.1">
    <property type="nucleotide sequence ID" value="NZ_JANUCT010000016.1"/>
</dbReference>
<dbReference type="PANTHER" id="PTHR30441:SF4">
    <property type="entry name" value="PROTEIN ASMA"/>
    <property type="match status" value="1"/>
</dbReference>
<accession>A0AAE3HMP9</accession>
<feature type="transmembrane region" description="Helical" evidence="2">
    <location>
        <begin position="7"/>
        <end position="30"/>
    </location>
</feature>
<sequence length="815" mass="86016">MKGLLKILLGLIGVLVVVIAAAAVIIPMYVDPNDYKDDIAALVKKQTGRDLQIPGDLSITVFPWLGVTTGKLVFSNAEGFGEAPMVQAEGIEVRVKLLPLLRKEIEMGTVIIDRLDANLARDAQGRTNWDDLIKAAEQAPAEPQSDEQSGLALAGLAVGGLDISDSRVSWVDKQNDQRYLIEDLNLETGALKPGEPIDIDLDLAFEASDPELKGTLALAGTVSYDLEQQQYQLAPLTLESNLEGPQLPGGNATIDLSADTLAADLKNNSASVRALSLTALNTRVEGDIEAQNIDRRVPGLKGFFRISGDSLPALLKALDQGELAAQLEDKPAEFSLNANFDADANAGTAQISELEVALLGAELAGELNAAQTDTDNPAVNGQFDISGLGLDARLMVSAKNLLNQPSYNGKLQLAEFNPRKLMQELAIEPPRTADEKVLTKLALESDYAGTANSVSLSNLSLTLDDTKANGSLSIANIANQALRFDLNIDQINADRYLPPPAEGEEEAPATPETAGAGAAAELPLETLRALDIKGNLKIGQLTINKAKLSDVSLALNAQNGVIALSPVNAKLYDGSYDGAVNLNATGEQPRVQFTTKLAGVNIEPLLDDMTGDAKLTGTADINADLNARGGDAEAMKKTLGGTADLLFKNGAYKGINLGHILRQANAVLEGQSLKEVPESEQTDFSEMTATLNIKDGVIKNDDLSAKSPALRVAGAGEASLVSEAIDYTVKASVAKTTKGQGGEGLDAVGGYTVPVRCQGTFAEPGCKPDFQGLVKAKVDKAIDEQTEKAEEKIKKKLEEELGEGAGDKLKDALGF</sequence>
<proteinExistence type="predicted"/>
<evidence type="ECO:0000313" key="5">
    <source>
        <dbReference type="Proteomes" id="UP001204445"/>
    </source>
</evidence>
<dbReference type="Pfam" id="PF05170">
    <property type="entry name" value="AsmA"/>
    <property type="match status" value="2"/>
</dbReference>
<feature type="domain" description="AsmA" evidence="3">
    <location>
        <begin position="1"/>
        <end position="399"/>
    </location>
</feature>
<dbReference type="InterPro" id="IPR052894">
    <property type="entry name" value="AsmA-related"/>
</dbReference>
<dbReference type="GO" id="GO:0005886">
    <property type="term" value="C:plasma membrane"/>
    <property type="evidence" value="ECO:0007669"/>
    <property type="project" value="TreeGrafter"/>
</dbReference>
<dbReference type="PANTHER" id="PTHR30441">
    <property type="entry name" value="DUF748 DOMAIN-CONTAINING PROTEIN"/>
    <property type="match status" value="1"/>
</dbReference>
<gene>
    <name evidence="4" type="ORF">J2T55_002191</name>
</gene>
<comment type="caution">
    <text evidence="4">The sequence shown here is derived from an EMBL/GenBank/DDBJ whole genome shotgun (WGS) entry which is preliminary data.</text>
</comment>
<dbReference type="InterPro" id="IPR007844">
    <property type="entry name" value="AsmA"/>
</dbReference>
<reference evidence="4" key="1">
    <citation type="submission" date="2022-08" db="EMBL/GenBank/DDBJ databases">
        <title>Genomic Encyclopedia of Type Strains, Phase III (KMG-III): the genomes of soil and plant-associated and newly described type strains.</title>
        <authorList>
            <person name="Whitman W."/>
        </authorList>
    </citation>
    <scope>NUCLEOTIDE SEQUENCE</scope>
    <source>
        <strain evidence="4">HMT 1</strain>
    </source>
</reference>
<organism evidence="4 5">
    <name type="scientific">Methylohalomonas lacus</name>
    <dbReference type="NCBI Taxonomy" id="398773"/>
    <lineage>
        <taxon>Bacteria</taxon>
        <taxon>Pseudomonadati</taxon>
        <taxon>Pseudomonadota</taxon>
        <taxon>Gammaproteobacteria</taxon>
        <taxon>Methylohalomonadales</taxon>
        <taxon>Methylohalomonadaceae</taxon>
        <taxon>Methylohalomonas</taxon>
    </lineage>
</organism>
<name>A0AAE3HMP9_9GAMM</name>
<keyword evidence="5" id="KW-1185">Reference proteome</keyword>
<dbReference type="AlphaFoldDB" id="A0AAE3HMP9"/>
<keyword evidence="2" id="KW-1133">Transmembrane helix</keyword>
<protein>
    <submittedName>
        <fullName evidence="4">AsmA protein</fullName>
    </submittedName>
</protein>
<feature type="region of interest" description="Disordered" evidence="1">
    <location>
        <begin position="496"/>
        <end position="518"/>
    </location>
</feature>
<dbReference type="Proteomes" id="UP001204445">
    <property type="component" value="Unassembled WGS sequence"/>
</dbReference>
<evidence type="ECO:0000256" key="2">
    <source>
        <dbReference type="SAM" id="Phobius"/>
    </source>
</evidence>
<feature type="domain" description="AsmA" evidence="3">
    <location>
        <begin position="419"/>
        <end position="702"/>
    </location>
</feature>
<evidence type="ECO:0000256" key="1">
    <source>
        <dbReference type="SAM" id="MobiDB-lite"/>
    </source>
</evidence>
<keyword evidence="2" id="KW-0812">Transmembrane</keyword>
<feature type="compositionally biased region" description="Low complexity" evidence="1">
    <location>
        <begin position="508"/>
        <end position="518"/>
    </location>
</feature>
<dbReference type="EMBL" id="JANUCT010000016">
    <property type="protein sequence ID" value="MCS3904158.1"/>
    <property type="molecule type" value="Genomic_DNA"/>
</dbReference>
<keyword evidence="2" id="KW-0472">Membrane</keyword>
<dbReference type="GO" id="GO:0090313">
    <property type="term" value="P:regulation of protein targeting to membrane"/>
    <property type="evidence" value="ECO:0007669"/>
    <property type="project" value="TreeGrafter"/>
</dbReference>
<evidence type="ECO:0000259" key="3">
    <source>
        <dbReference type="Pfam" id="PF05170"/>
    </source>
</evidence>